<dbReference type="Proteomes" id="UP001275932">
    <property type="component" value="Unassembled WGS sequence"/>
</dbReference>
<dbReference type="PROSITE" id="PS51257">
    <property type="entry name" value="PROKAR_LIPOPROTEIN"/>
    <property type="match status" value="1"/>
</dbReference>
<organism evidence="3 4">
    <name type="scientific">Intestinicryptomonas porci</name>
    <dbReference type="NCBI Taxonomy" id="2926320"/>
    <lineage>
        <taxon>Bacteria</taxon>
        <taxon>Pseudomonadati</taxon>
        <taxon>Verrucomicrobiota</taxon>
        <taxon>Opitutia</taxon>
        <taxon>Opitutales</taxon>
        <taxon>Intestinicryptomonaceae</taxon>
        <taxon>Intestinicryptomonas</taxon>
    </lineage>
</organism>
<evidence type="ECO:0000313" key="4">
    <source>
        <dbReference type="Proteomes" id="UP001275932"/>
    </source>
</evidence>
<evidence type="ECO:0008006" key="5">
    <source>
        <dbReference type="Google" id="ProtNLM"/>
    </source>
</evidence>
<reference evidence="3 4" key="1">
    <citation type="submission" date="2022-03" db="EMBL/GenBank/DDBJ databases">
        <title>Novel taxa within the pig intestine.</title>
        <authorList>
            <person name="Wylensek D."/>
            <person name="Bishof K."/>
            <person name="Afrizal A."/>
            <person name="Clavel T."/>
        </authorList>
    </citation>
    <scope>NUCLEOTIDE SEQUENCE [LARGE SCALE GENOMIC DNA]</scope>
    <source>
        <strain evidence="3 4">CLA-KB-P66</strain>
    </source>
</reference>
<evidence type="ECO:0000313" key="3">
    <source>
        <dbReference type="EMBL" id="MDX8414895.1"/>
    </source>
</evidence>
<evidence type="ECO:0000256" key="1">
    <source>
        <dbReference type="SAM" id="Coils"/>
    </source>
</evidence>
<dbReference type="EMBL" id="JALBUT010000001">
    <property type="protein sequence ID" value="MDX8414895.1"/>
    <property type="molecule type" value="Genomic_DNA"/>
</dbReference>
<feature type="coiled-coil region" evidence="1">
    <location>
        <begin position="75"/>
        <end position="102"/>
    </location>
</feature>
<evidence type="ECO:0000256" key="2">
    <source>
        <dbReference type="SAM" id="SignalP"/>
    </source>
</evidence>
<feature type="chain" id="PRO_5046236570" description="Lipoprotein" evidence="2">
    <location>
        <begin position="21"/>
        <end position="473"/>
    </location>
</feature>
<accession>A0ABU4WH09</accession>
<feature type="signal peptide" evidence="2">
    <location>
        <begin position="1"/>
        <end position="20"/>
    </location>
</feature>
<keyword evidence="4" id="KW-1185">Reference proteome</keyword>
<keyword evidence="1" id="KW-0175">Coiled coil</keyword>
<proteinExistence type="predicted"/>
<dbReference type="RefSeq" id="WP_370396340.1">
    <property type="nucleotide sequence ID" value="NZ_JALBUT010000001.1"/>
</dbReference>
<sequence>MKKVKLFALSLVTMTMFGCATHKSETEDIRKAWVVGNTTQAQKLVDEIVPDKLDSGDEVIWLLEQGSITRANKDIANSTKSLDKAYNKIKKYEEDAKFKLGEETAAFLLNQSYISYKGYNYDKIMLSIYQSLNFIEAKDFERAKVELRRLQDFQTEAKRVNLKRIEDSAQAIEEGKKKNKNANYNLTPLLQQASTKNTLSKYYGDRYMADPKKSIQEAANIYANPFGYWLYGVSLMATGDKDDQKMAADSFRICAEMLGGKSSVLNSDSEEGKAVQDGVQENFGNVTYVVFETGVAPLRKQFRLDLPLWLIKKDLPHVAVNFPYLEKQANFKESVKVVAAGAPLTFDLVSNMDDIIEEEFYIELPMVITKTMLSAAAKATAQYFAAQSAGKYGMIVNTVGAISQTLTNDADLRTWTTLPKQIKIAKVKTPADGKITIDNVPYSVKTSGINIVHVKSMSKDGANLVKIIDFKCK</sequence>
<comment type="caution">
    <text evidence="3">The sequence shown here is derived from an EMBL/GenBank/DDBJ whole genome shotgun (WGS) entry which is preliminary data.</text>
</comment>
<gene>
    <name evidence="3" type="ORF">MOX91_01670</name>
</gene>
<protein>
    <recommendedName>
        <fullName evidence="5">Lipoprotein</fullName>
    </recommendedName>
</protein>
<keyword evidence="2" id="KW-0732">Signal</keyword>
<name>A0ABU4WH09_9BACT</name>